<evidence type="ECO:0000313" key="1">
    <source>
        <dbReference type="EMBL" id="MBC2889511.1"/>
    </source>
</evidence>
<dbReference type="Proteomes" id="UP000587396">
    <property type="component" value="Unassembled WGS sequence"/>
</dbReference>
<sequence length="152" mass="17305">MGSYEREQRMIAEGTAQRGQAALEYFAALDAELTEETSCLAHRPDYRKTLFAPENDDIYREFCAYLDLPEPRYFDAVENPISIEGHTAADVYYAMKSKNDRIVAIDGAAVYNMLVKLRTQPEIAKRVLDFRPTCYQGGCGMKDAAFNRGYYD</sequence>
<accession>A0A842JGA0</accession>
<organism evidence="1 2">
    <name type="scientific">Gordonibacter massiliensis</name>
    <name type="common">ex Traore et al. 2017</name>
    <dbReference type="NCBI Taxonomy" id="1841863"/>
    <lineage>
        <taxon>Bacteria</taxon>
        <taxon>Bacillati</taxon>
        <taxon>Actinomycetota</taxon>
        <taxon>Coriobacteriia</taxon>
        <taxon>Eggerthellales</taxon>
        <taxon>Eggerthellaceae</taxon>
        <taxon>Gordonibacter</taxon>
    </lineage>
</organism>
<keyword evidence="2" id="KW-1185">Reference proteome</keyword>
<reference evidence="1 2" key="1">
    <citation type="submission" date="2020-08" db="EMBL/GenBank/DDBJ databases">
        <authorList>
            <person name="Liu C."/>
            <person name="Sun Q."/>
        </authorList>
    </citation>
    <scope>NUCLEOTIDE SEQUENCE [LARGE SCALE GENOMIC DNA]</scope>
    <source>
        <strain evidence="1 2">N22</strain>
    </source>
</reference>
<gene>
    <name evidence="1" type="ORF">H7313_09155</name>
</gene>
<protein>
    <submittedName>
        <fullName evidence="1">Uncharacterized protein</fullName>
    </submittedName>
</protein>
<name>A0A842JGA0_9ACTN</name>
<dbReference type="RefSeq" id="WP_185905318.1">
    <property type="nucleotide sequence ID" value="NZ_JACMSE010000005.1"/>
</dbReference>
<dbReference type="AlphaFoldDB" id="A0A842JGA0"/>
<dbReference type="EMBL" id="JACMSE010000005">
    <property type="protein sequence ID" value="MBC2889511.1"/>
    <property type="molecule type" value="Genomic_DNA"/>
</dbReference>
<evidence type="ECO:0000313" key="2">
    <source>
        <dbReference type="Proteomes" id="UP000587396"/>
    </source>
</evidence>
<proteinExistence type="predicted"/>
<comment type="caution">
    <text evidence="1">The sequence shown here is derived from an EMBL/GenBank/DDBJ whole genome shotgun (WGS) entry which is preliminary data.</text>
</comment>